<dbReference type="GeneID" id="72480818"/>
<dbReference type="GO" id="GO:0019843">
    <property type="term" value="F:rRNA binding"/>
    <property type="evidence" value="ECO:0007669"/>
    <property type="project" value="UniProtKB-UniRule"/>
</dbReference>
<feature type="domain" description="Large ribosomal subunit protein uL6 alpha-beta" evidence="9">
    <location>
        <begin position="96"/>
        <end position="173"/>
    </location>
</feature>
<comment type="function">
    <text evidence="6 8">This protein binds to the 23S rRNA, and is important in its secondary structure. It is located near the subunit interface in the base of the L7/L12 stalk, and near the tRNA binding site of the peptidyltransferase center.</text>
</comment>
<dbReference type="PANTHER" id="PTHR11655">
    <property type="entry name" value="60S/50S RIBOSOMAL PROTEIN L6/L9"/>
    <property type="match status" value="1"/>
</dbReference>
<dbReference type="GO" id="GO:0002181">
    <property type="term" value="P:cytoplasmic translation"/>
    <property type="evidence" value="ECO:0007669"/>
    <property type="project" value="TreeGrafter"/>
</dbReference>
<keyword evidence="1 6" id="KW-0699">rRNA-binding</keyword>
<dbReference type="RefSeq" id="WP_006283641.1">
    <property type="nucleotide sequence ID" value="NZ_BPTR01000001.1"/>
</dbReference>
<dbReference type="InterPro" id="IPR019906">
    <property type="entry name" value="Ribosomal_uL6_bac-type"/>
</dbReference>
<organism evidence="10 13">
    <name type="scientific">Segatella bryantii</name>
    <name type="common">Prevotella bryantii</name>
    <dbReference type="NCBI Taxonomy" id="77095"/>
    <lineage>
        <taxon>Bacteria</taxon>
        <taxon>Pseudomonadati</taxon>
        <taxon>Bacteroidota</taxon>
        <taxon>Bacteroidia</taxon>
        <taxon>Bacteroidales</taxon>
        <taxon>Prevotellaceae</taxon>
        <taxon>Segatella</taxon>
    </lineage>
</organism>
<keyword evidence="12" id="KW-1185">Reference proteome</keyword>
<evidence type="ECO:0000256" key="7">
    <source>
        <dbReference type="RuleBase" id="RU003869"/>
    </source>
</evidence>
<dbReference type="NCBIfam" id="TIGR03654">
    <property type="entry name" value="L6_bact"/>
    <property type="match status" value="1"/>
</dbReference>
<evidence type="ECO:0000256" key="2">
    <source>
        <dbReference type="ARBA" id="ARBA00022884"/>
    </source>
</evidence>
<protein>
    <recommendedName>
        <fullName evidence="6">Large ribosomal subunit protein uL6</fullName>
    </recommendedName>
</protein>
<dbReference type="EMBL" id="BPTR01000001">
    <property type="protein sequence ID" value="GJG28040.1"/>
    <property type="molecule type" value="Genomic_DNA"/>
</dbReference>
<gene>
    <name evidence="6 10" type="primary">rplF</name>
    <name evidence="11" type="ORF">CIK91_02460</name>
    <name evidence="10" type="ORF">PRRU23_17400</name>
</gene>
<dbReference type="EMBL" id="NPJF01000020">
    <property type="protein sequence ID" value="OYP56574.1"/>
    <property type="molecule type" value="Genomic_DNA"/>
</dbReference>
<keyword evidence="3 6" id="KW-0689">Ribosomal protein</keyword>
<evidence type="ECO:0000256" key="4">
    <source>
        <dbReference type="ARBA" id="ARBA00023274"/>
    </source>
</evidence>
<evidence type="ECO:0000256" key="1">
    <source>
        <dbReference type="ARBA" id="ARBA00022730"/>
    </source>
</evidence>
<dbReference type="PRINTS" id="PR00059">
    <property type="entry name" value="RIBOSOMALL6"/>
</dbReference>
<evidence type="ECO:0000256" key="3">
    <source>
        <dbReference type="ARBA" id="ARBA00022980"/>
    </source>
</evidence>
<dbReference type="InterPro" id="IPR002358">
    <property type="entry name" value="Ribosomal_uL6_CS"/>
</dbReference>
<dbReference type="PROSITE" id="PS00525">
    <property type="entry name" value="RIBOSOMAL_L6_1"/>
    <property type="match status" value="1"/>
</dbReference>
<dbReference type="Proteomes" id="UP000216189">
    <property type="component" value="Unassembled WGS sequence"/>
</dbReference>
<evidence type="ECO:0000259" key="9">
    <source>
        <dbReference type="Pfam" id="PF00347"/>
    </source>
</evidence>
<dbReference type="InterPro" id="IPR036789">
    <property type="entry name" value="Ribosomal_uL6-like_a/b-dom_sf"/>
</dbReference>
<dbReference type="PANTHER" id="PTHR11655:SF14">
    <property type="entry name" value="LARGE RIBOSOMAL SUBUNIT PROTEIN UL6M"/>
    <property type="match status" value="1"/>
</dbReference>
<evidence type="ECO:0000313" key="12">
    <source>
        <dbReference type="Proteomes" id="UP000216189"/>
    </source>
</evidence>
<evidence type="ECO:0000256" key="5">
    <source>
        <dbReference type="ARBA" id="ARBA00037226"/>
    </source>
</evidence>
<sequence length="190" mass="21081">MSRIGKLPISIPSGVTVNFDEKANVISVKGPKGELSQDINESIKVKIEDDKVIFEVDENSPVNYKQKQAFHGLYRSLVNNMVVGVSEGFKKTMELVGVGYRVSNQGNIIELSLGYTHPIFIQVPSEVKVETKSERNQNPILTLESCDKQLLGLICAKIRSFRMPEPYKGKGILFQGEVIRRKSGKTAAAK</sequence>
<dbReference type="FunFam" id="3.90.930.12:FF:000002">
    <property type="entry name" value="50S ribosomal protein L6"/>
    <property type="match status" value="1"/>
</dbReference>
<dbReference type="PIRSF" id="PIRSF002162">
    <property type="entry name" value="Ribosomal_L6"/>
    <property type="match status" value="1"/>
</dbReference>
<keyword evidence="4 6" id="KW-0687">Ribonucleoprotein</keyword>
<evidence type="ECO:0000313" key="13">
    <source>
        <dbReference type="Proteomes" id="UP000887043"/>
    </source>
</evidence>
<comment type="similarity">
    <text evidence="6 7">Belongs to the universal ribosomal protein uL6 family.</text>
</comment>
<evidence type="ECO:0000256" key="8">
    <source>
        <dbReference type="RuleBase" id="RU003870"/>
    </source>
</evidence>
<dbReference type="GO" id="GO:0003735">
    <property type="term" value="F:structural constituent of ribosome"/>
    <property type="evidence" value="ECO:0007669"/>
    <property type="project" value="UniProtKB-UniRule"/>
</dbReference>
<name>A0AA37HWC0_SEGBR</name>
<evidence type="ECO:0000256" key="6">
    <source>
        <dbReference type="HAMAP-Rule" id="MF_01365"/>
    </source>
</evidence>
<dbReference type="Pfam" id="PF00347">
    <property type="entry name" value="Ribosomal_L6"/>
    <property type="match status" value="2"/>
</dbReference>
<dbReference type="GO" id="GO:0022625">
    <property type="term" value="C:cytosolic large ribosomal subunit"/>
    <property type="evidence" value="ECO:0007669"/>
    <property type="project" value="UniProtKB-UniRule"/>
</dbReference>
<reference evidence="11 12" key="1">
    <citation type="submission" date="2017-08" db="EMBL/GenBank/DDBJ databases">
        <title>Comparative genomics of non-oral Prevotella species.</title>
        <authorList>
            <person name="Accetto T."/>
            <person name="Nograsek B."/>
            <person name="Avgustin G."/>
        </authorList>
    </citation>
    <scope>NUCLEOTIDE SEQUENCE [LARGE SCALE GENOMIC DNA]</scope>
    <source>
        <strain evidence="11 12">TC1-1</strain>
    </source>
</reference>
<proteinExistence type="inferred from homology"/>
<comment type="caution">
    <text evidence="10">The sequence shown here is derived from an EMBL/GenBank/DDBJ whole genome shotgun (WGS) entry which is preliminary data.</text>
</comment>
<keyword evidence="2 6" id="KW-0694">RNA-binding</keyword>
<comment type="subunit">
    <text evidence="6">Part of the 50S ribosomal subunit.</text>
</comment>
<dbReference type="InterPro" id="IPR020040">
    <property type="entry name" value="Ribosomal_uL6_a/b-dom"/>
</dbReference>
<dbReference type="Gene3D" id="3.90.930.12">
    <property type="entry name" value="Ribosomal protein L6, alpha-beta domain"/>
    <property type="match status" value="2"/>
</dbReference>
<dbReference type="Proteomes" id="UP000887043">
    <property type="component" value="Unassembled WGS sequence"/>
</dbReference>
<dbReference type="AlphaFoldDB" id="A0AA37HWC0"/>
<dbReference type="FunFam" id="3.90.930.12:FF:000006">
    <property type="entry name" value="50S ribosomal protein L6"/>
    <property type="match status" value="1"/>
</dbReference>
<reference evidence="10" key="2">
    <citation type="submission" date="2021-08" db="EMBL/GenBank/DDBJ databases">
        <title>Prevotella lacticifex sp. nov., isolated from rumen of cow.</title>
        <authorList>
            <person name="Shinkai T."/>
            <person name="Ikeyama N."/>
            <person name="Kumagai M."/>
            <person name="Ohmori H."/>
            <person name="Sakamoto M."/>
            <person name="Ohkuma M."/>
            <person name="Mitsumori M."/>
        </authorList>
    </citation>
    <scope>NUCLEOTIDE SEQUENCE</scope>
    <source>
        <strain evidence="10">DSM 11371</strain>
    </source>
</reference>
<comment type="function">
    <text evidence="5">Component of the mitochondrial ribosome (mitoribosome), a dedicated translation machinery responsible for the synthesis of mitochondrial genome-encoded proteins, including at least some of the essential transmembrane subunits of the mitochondrial respiratory chain. The mitoribosomes are attached to the mitochondrial inner membrane and translation products are cotranslationally integrated into the membrane.</text>
</comment>
<evidence type="ECO:0000313" key="11">
    <source>
        <dbReference type="EMBL" id="OYP56574.1"/>
    </source>
</evidence>
<dbReference type="InterPro" id="IPR000702">
    <property type="entry name" value="Ribosomal_uL6-like"/>
</dbReference>
<dbReference type="HAMAP" id="MF_01365_B">
    <property type="entry name" value="Ribosomal_uL6_B"/>
    <property type="match status" value="1"/>
</dbReference>
<evidence type="ECO:0000313" key="10">
    <source>
        <dbReference type="EMBL" id="GJG28040.1"/>
    </source>
</evidence>
<dbReference type="SUPFAM" id="SSF56053">
    <property type="entry name" value="Ribosomal protein L6"/>
    <property type="match status" value="2"/>
</dbReference>
<feature type="domain" description="Large ribosomal subunit protein uL6 alpha-beta" evidence="9">
    <location>
        <begin position="11"/>
        <end position="88"/>
    </location>
</feature>
<accession>A0AA37HWC0</accession>